<feature type="region of interest" description="Disordered" evidence="1">
    <location>
        <begin position="44"/>
        <end position="93"/>
    </location>
</feature>
<feature type="domain" description="GerMN" evidence="2">
    <location>
        <begin position="98"/>
        <end position="218"/>
    </location>
</feature>
<dbReference type="RefSeq" id="WP_201370571.1">
    <property type="nucleotide sequence ID" value="NZ_BNJG01000001.1"/>
</dbReference>
<keyword evidence="4" id="KW-1185">Reference proteome</keyword>
<dbReference type="Pfam" id="PF10646">
    <property type="entry name" value="Germane"/>
    <property type="match status" value="1"/>
</dbReference>
<gene>
    <name evidence="3" type="ORF">KSB_22640</name>
</gene>
<proteinExistence type="predicted"/>
<evidence type="ECO:0000313" key="3">
    <source>
        <dbReference type="EMBL" id="GHO53789.1"/>
    </source>
</evidence>
<accession>A0ABQ3UM48</accession>
<name>A0ABQ3UM48_9CHLR</name>
<evidence type="ECO:0000259" key="2">
    <source>
        <dbReference type="Pfam" id="PF10646"/>
    </source>
</evidence>
<comment type="caution">
    <text evidence="3">The sequence shown here is derived from an EMBL/GenBank/DDBJ whole genome shotgun (WGS) entry which is preliminary data.</text>
</comment>
<feature type="compositionally biased region" description="Low complexity" evidence="1">
    <location>
        <begin position="50"/>
        <end position="69"/>
    </location>
</feature>
<dbReference type="InterPro" id="IPR019606">
    <property type="entry name" value="GerMN"/>
</dbReference>
<sequence>MSGKSQRRLVSTNSMCSSHLFTILTLSLLFVLAAFITACASDSGTGRNIASQTSTTSTATPASSPTGSTNGNDSTANNGGQQPTNTGTSQPGKEYHVKVYFSKHGQDSMTLVYPVNRTTTSQAVATASLQYLIAGPNASEQAQGYYTELTSMLKGASTCGADFTIKLNTKGSTPETGTATVQFCRDLSSAGIGMDARVQSQINTTLKQFPTISKVIILTRSGNCFGDESGANMCLR</sequence>
<dbReference type="Proteomes" id="UP000654345">
    <property type="component" value="Unassembled WGS sequence"/>
</dbReference>
<protein>
    <recommendedName>
        <fullName evidence="2">GerMN domain-containing protein</fullName>
    </recommendedName>
</protein>
<evidence type="ECO:0000313" key="4">
    <source>
        <dbReference type="Proteomes" id="UP000654345"/>
    </source>
</evidence>
<evidence type="ECO:0000256" key="1">
    <source>
        <dbReference type="SAM" id="MobiDB-lite"/>
    </source>
</evidence>
<dbReference type="EMBL" id="BNJG01000001">
    <property type="protein sequence ID" value="GHO53789.1"/>
    <property type="molecule type" value="Genomic_DNA"/>
</dbReference>
<reference evidence="3 4" key="1">
    <citation type="journal article" date="2021" name="Int. J. Syst. Evol. Microbiol.">
        <title>Reticulibacter mediterranei gen. nov., sp. nov., within the new family Reticulibacteraceae fam. nov., and Ktedonospora formicarum gen. nov., sp. nov., Ktedonobacter robiniae sp. nov., Dictyobacter formicarum sp. nov. and Dictyobacter arantiisoli sp. nov., belonging to the class Ktedonobacteria.</title>
        <authorList>
            <person name="Yabe S."/>
            <person name="Zheng Y."/>
            <person name="Wang C.M."/>
            <person name="Sakai Y."/>
            <person name="Abe K."/>
            <person name="Yokota A."/>
            <person name="Donadio S."/>
            <person name="Cavaletti L."/>
            <person name="Monciardini P."/>
        </authorList>
    </citation>
    <scope>NUCLEOTIDE SEQUENCE [LARGE SCALE GENOMIC DNA]</scope>
    <source>
        <strain evidence="3 4">SOSP1-30</strain>
    </source>
</reference>
<organism evidence="3 4">
    <name type="scientific">Ktedonobacter robiniae</name>
    <dbReference type="NCBI Taxonomy" id="2778365"/>
    <lineage>
        <taxon>Bacteria</taxon>
        <taxon>Bacillati</taxon>
        <taxon>Chloroflexota</taxon>
        <taxon>Ktedonobacteria</taxon>
        <taxon>Ktedonobacterales</taxon>
        <taxon>Ktedonobacteraceae</taxon>
        <taxon>Ktedonobacter</taxon>
    </lineage>
</organism>
<feature type="compositionally biased region" description="Polar residues" evidence="1">
    <location>
        <begin position="70"/>
        <end position="91"/>
    </location>
</feature>